<dbReference type="GO" id="GO:0007160">
    <property type="term" value="P:cell-matrix adhesion"/>
    <property type="evidence" value="ECO:0007669"/>
    <property type="project" value="TreeGrafter"/>
</dbReference>
<evidence type="ECO:0000256" key="6">
    <source>
        <dbReference type="ARBA" id="ARBA00023180"/>
    </source>
</evidence>
<name>A0A3Q2ECA9_CYPVA</name>
<feature type="compositionally biased region" description="Low complexity" evidence="7">
    <location>
        <begin position="653"/>
        <end position="679"/>
    </location>
</feature>
<dbReference type="PANTHER" id="PTHR23412:SF6">
    <property type="entry name" value="MESOTHELIN"/>
    <property type="match status" value="1"/>
</dbReference>
<dbReference type="Ensembl" id="ENSCVAT00000031415.1">
    <property type="protein sequence ID" value="ENSCVAP00000029842.1"/>
    <property type="gene ID" value="ENSCVAG00000017925.1"/>
</dbReference>
<dbReference type="Pfam" id="PF06060">
    <property type="entry name" value="Mesothelin"/>
    <property type="match status" value="1"/>
</dbReference>
<organism evidence="8 9">
    <name type="scientific">Cyprinodon variegatus</name>
    <name type="common">Sheepshead minnow</name>
    <dbReference type="NCBI Taxonomy" id="28743"/>
    <lineage>
        <taxon>Eukaryota</taxon>
        <taxon>Metazoa</taxon>
        <taxon>Chordata</taxon>
        <taxon>Craniata</taxon>
        <taxon>Vertebrata</taxon>
        <taxon>Euteleostomi</taxon>
        <taxon>Actinopterygii</taxon>
        <taxon>Neopterygii</taxon>
        <taxon>Teleostei</taxon>
        <taxon>Neoteleostei</taxon>
        <taxon>Acanthomorphata</taxon>
        <taxon>Ovalentaria</taxon>
        <taxon>Atherinomorphae</taxon>
        <taxon>Cyprinodontiformes</taxon>
        <taxon>Cyprinodontidae</taxon>
        <taxon>Cyprinodon</taxon>
    </lineage>
</organism>
<dbReference type="GO" id="GO:0016020">
    <property type="term" value="C:membrane"/>
    <property type="evidence" value="ECO:0007669"/>
    <property type="project" value="UniProtKB-SubCell"/>
</dbReference>
<dbReference type="GeneTree" id="ENSGT00950000182957"/>
<proteinExistence type="inferred from homology"/>
<sequence>MSASEAITASKNPAIVSNMQKAPKVVQQTFVRKIISGFSSPSEVVKNVPDSLATEIPPAMLIFPDGAADISVLNKKTWTSDQSTIFFPILGDKDFDIEQLSRYFLQGFTCGTVSKMKRSRVRQLIRACRPRKGRDKVKLEEPQLTCMYNLLRDNISQSFTDYPSDMLLYLNTRDVQKGNCRAYLSALGAADFTVASSILNKGSKKFSEAGTCLGISGAALNRDNVEVLGNMACSLEGPDIENSDPLILEKLKACKDLSDSQMMAVEAQLLSGKSRYGNVTTWTKKTLEDLDILPLYFSTNLWGHLDRQTKRRFLKGFMPNLRRRRTQKRKLKRLFKQLSTRLAKRAAGCNSEEITQVTISDPAFPFGYDSMQFDLCLDLSVLKENLYAICQKVDDDEFQKIILRKLNQTYPSGVPDQAVQLLASVSRMATLDDISGWSITKLDTLAALMEPEDGSWEKEKSRKIITKYLETSGNSLGSAELDAIGSNLCSLESRTLQNITTDSLRNARLIDVSSCSAEQKRVLYEISNSSYSVYRDNPITFYNLVKGYLGGAPQADIRSLSTQNISMSVNTFRSLDINVITNVTVNDVRGLMGENLPDLKLFENETVVRTWVNLQRQSDLDTLGVGLISNRVDANTTEPGSNVNGSTATTAPQNSTTGTNVTQNTTTGTNMTQNTANGTVTQGTQRNLTHMLMLSLDLN</sequence>
<keyword evidence="9" id="KW-1185">Reference proteome</keyword>
<dbReference type="PANTHER" id="PTHR23412">
    <property type="entry name" value="STEREOCILIN RELATED"/>
    <property type="match status" value="1"/>
</dbReference>
<evidence type="ECO:0000256" key="7">
    <source>
        <dbReference type="SAM" id="MobiDB-lite"/>
    </source>
</evidence>
<accession>A0A3Q2ECA9</accession>
<dbReference type="InterPro" id="IPR010335">
    <property type="entry name" value="Mesothelin"/>
</dbReference>
<feature type="region of interest" description="Disordered" evidence="7">
    <location>
        <begin position="633"/>
        <end position="679"/>
    </location>
</feature>
<evidence type="ECO:0000313" key="8">
    <source>
        <dbReference type="Ensembl" id="ENSCVAP00000029842.1"/>
    </source>
</evidence>
<dbReference type="InterPro" id="IPR026664">
    <property type="entry name" value="Stereocilin-rel"/>
</dbReference>
<keyword evidence="6" id="KW-0325">Glycoprotein</keyword>
<keyword evidence="5" id="KW-0472">Membrane</keyword>
<evidence type="ECO:0000256" key="5">
    <source>
        <dbReference type="ARBA" id="ARBA00023136"/>
    </source>
</evidence>
<feature type="compositionally biased region" description="Polar residues" evidence="7">
    <location>
        <begin position="633"/>
        <end position="652"/>
    </location>
</feature>
<dbReference type="Proteomes" id="UP000265020">
    <property type="component" value="Unassembled WGS sequence"/>
</dbReference>
<dbReference type="GO" id="GO:0009986">
    <property type="term" value="C:cell surface"/>
    <property type="evidence" value="ECO:0007669"/>
    <property type="project" value="TreeGrafter"/>
</dbReference>
<comment type="subcellular location">
    <subcellularLocation>
        <location evidence="1">Membrane</location>
    </subcellularLocation>
</comment>
<keyword evidence="4" id="KW-0130">Cell adhesion</keyword>
<dbReference type="STRING" id="28743.ENSCVAP00000029842"/>
<evidence type="ECO:0000256" key="4">
    <source>
        <dbReference type="ARBA" id="ARBA00022889"/>
    </source>
</evidence>
<evidence type="ECO:0000313" key="9">
    <source>
        <dbReference type="Proteomes" id="UP000265020"/>
    </source>
</evidence>
<evidence type="ECO:0000256" key="2">
    <source>
        <dbReference type="ARBA" id="ARBA00011016"/>
    </source>
</evidence>
<protein>
    <submittedName>
        <fullName evidence="8">Uncharacterized protein</fullName>
    </submittedName>
</protein>
<dbReference type="OMA" id="YLGEHAW"/>
<evidence type="ECO:0000256" key="3">
    <source>
        <dbReference type="ARBA" id="ARBA00022729"/>
    </source>
</evidence>
<keyword evidence="3" id="KW-0732">Signal</keyword>
<reference evidence="8" key="2">
    <citation type="submission" date="2025-09" db="UniProtKB">
        <authorList>
            <consortium name="Ensembl"/>
        </authorList>
    </citation>
    <scope>IDENTIFICATION</scope>
</reference>
<dbReference type="AlphaFoldDB" id="A0A3Q2ECA9"/>
<evidence type="ECO:0000256" key="1">
    <source>
        <dbReference type="ARBA" id="ARBA00004370"/>
    </source>
</evidence>
<comment type="similarity">
    <text evidence="2">Belongs to the mesothelin family.</text>
</comment>
<reference evidence="8" key="1">
    <citation type="submission" date="2025-08" db="UniProtKB">
        <authorList>
            <consortium name="Ensembl"/>
        </authorList>
    </citation>
    <scope>IDENTIFICATION</scope>
</reference>